<evidence type="ECO:0000313" key="2">
    <source>
        <dbReference type="Proteomes" id="UP001208364"/>
    </source>
</evidence>
<protein>
    <submittedName>
        <fullName evidence="1">Uncharacterized protein</fullName>
    </submittedName>
</protein>
<sequence length="57" mass="6602">MINIKINNIITFINDDRKKSIFFFKNQSLLFIEAGNTNMIVITILFNGVAKYLYLAT</sequence>
<proteinExistence type="predicted"/>
<evidence type="ECO:0000313" key="1">
    <source>
        <dbReference type="EMBL" id="MCU6739515.1"/>
    </source>
</evidence>
<reference evidence="1 2" key="1">
    <citation type="journal article" date="2021" name="ISME Commun">
        <title>Automated analysis of genomic sequences facilitates high-throughput and comprehensive description of bacteria.</title>
        <authorList>
            <person name="Hitch T.C.A."/>
        </authorList>
    </citation>
    <scope>NUCLEOTIDE SEQUENCE [LARGE SCALE GENOMIC DNA]</scope>
    <source>
        <strain evidence="1 2">H4_15</strain>
    </source>
</reference>
<dbReference type="EMBL" id="JAOQJR010000018">
    <property type="protein sequence ID" value="MCU6739515.1"/>
    <property type="molecule type" value="Genomic_DNA"/>
</dbReference>
<organism evidence="1 2">
    <name type="scientific">[Clostridium] ammoniilyticum</name>
    <dbReference type="NCBI Taxonomy" id="2981784"/>
    <lineage>
        <taxon>Bacteria</taxon>
        <taxon>Bacillati</taxon>
        <taxon>Bacillota</taxon>
        <taxon>Erysipelotrichia</taxon>
        <taxon>Erysipelotrichales</taxon>
        <taxon>Coprobacillaceae</taxon>
        <taxon>Faecalibacillus</taxon>
    </lineage>
</organism>
<keyword evidence="2" id="KW-1185">Reference proteome</keyword>
<accession>A0ABT2SY92</accession>
<gene>
    <name evidence="1" type="ORF">OCV55_12730</name>
</gene>
<name>A0ABT2SY92_9FIRM</name>
<comment type="caution">
    <text evidence="1">The sequence shown here is derived from an EMBL/GenBank/DDBJ whole genome shotgun (WGS) entry which is preliminary data.</text>
</comment>
<dbReference type="Proteomes" id="UP001208364">
    <property type="component" value="Unassembled WGS sequence"/>
</dbReference>
<dbReference type="RefSeq" id="WP_267309943.1">
    <property type="nucleotide sequence ID" value="NZ_JAOQJR010000018.1"/>
</dbReference>